<evidence type="ECO:0000313" key="2">
    <source>
        <dbReference type="Proteomes" id="UP000324222"/>
    </source>
</evidence>
<dbReference type="Proteomes" id="UP000324222">
    <property type="component" value="Unassembled WGS sequence"/>
</dbReference>
<gene>
    <name evidence="1" type="primary">Dxo</name>
    <name evidence="1" type="ORF">E2C01_074445</name>
</gene>
<organism evidence="1 2">
    <name type="scientific">Portunus trituberculatus</name>
    <name type="common">Swimming crab</name>
    <name type="synonym">Neptunus trituberculatus</name>
    <dbReference type="NCBI Taxonomy" id="210409"/>
    <lineage>
        <taxon>Eukaryota</taxon>
        <taxon>Metazoa</taxon>
        <taxon>Ecdysozoa</taxon>
        <taxon>Arthropoda</taxon>
        <taxon>Crustacea</taxon>
        <taxon>Multicrustacea</taxon>
        <taxon>Malacostraca</taxon>
        <taxon>Eumalacostraca</taxon>
        <taxon>Eucarida</taxon>
        <taxon>Decapoda</taxon>
        <taxon>Pleocyemata</taxon>
        <taxon>Brachyura</taxon>
        <taxon>Eubrachyura</taxon>
        <taxon>Portunoidea</taxon>
        <taxon>Portunidae</taxon>
        <taxon>Portuninae</taxon>
        <taxon>Portunus</taxon>
    </lineage>
</organism>
<evidence type="ECO:0000313" key="1">
    <source>
        <dbReference type="EMBL" id="MPC79892.1"/>
    </source>
</evidence>
<dbReference type="AlphaFoldDB" id="A0A5B7I821"/>
<dbReference type="OrthoDB" id="10020793at2759"/>
<sequence>MLKFLRYFLDFVKRNVVVDDPQCVYKFERSPGGDIHCTYLGRDLEWAFLPEWYYKKVFNS</sequence>
<reference evidence="1 2" key="1">
    <citation type="submission" date="2019-05" db="EMBL/GenBank/DDBJ databases">
        <title>Another draft genome of Portunus trituberculatus and its Hox gene families provides insights of decapod evolution.</title>
        <authorList>
            <person name="Jeong J.-H."/>
            <person name="Song I."/>
            <person name="Kim S."/>
            <person name="Choi T."/>
            <person name="Kim D."/>
            <person name="Ryu S."/>
            <person name="Kim W."/>
        </authorList>
    </citation>
    <scope>NUCLEOTIDE SEQUENCE [LARGE SCALE GENOMIC DNA]</scope>
    <source>
        <tissue evidence="1">Muscle</tissue>
    </source>
</reference>
<keyword evidence="2" id="KW-1185">Reference proteome</keyword>
<comment type="caution">
    <text evidence="1">The sequence shown here is derived from an EMBL/GenBank/DDBJ whole genome shotgun (WGS) entry which is preliminary data.</text>
</comment>
<proteinExistence type="predicted"/>
<dbReference type="EMBL" id="VSRR010052373">
    <property type="protein sequence ID" value="MPC79892.1"/>
    <property type="molecule type" value="Genomic_DNA"/>
</dbReference>
<accession>A0A5B7I821</accession>
<name>A0A5B7I821_PORTR</name>
<protein>
    <submittedName>
        <fullName evidence="1">Decapping and exoribonuclease protein</fullName>
    </submittedName>
</protein>